<reference evidence="2" key="4">
    <citation type="journal article" date="2001" name="Nature">
        <title>Functional annotation of a full-length mouse cDNA collection.</title>
        <authorList>
            <consortium name="The RIKEN Genome Exploration Research Group Phase II Team and the FANTOM Consortium"/>
        </authorList>
    </citation>
    <scope>NUCLEOTIDE SEQUENCE</scope>
    <source>
        <strain evidence="2">C57BL/6J</strain>
        <tissue evidence="2">Cerebellum</tissue>
    </source>
</reference>
<name>Q8BUT4_MOUSE</name>
<accession>Q8BUT4</accession>
<reference evidence="2" key="7">
    <citation type="journal article" date="2005" name="Science">
        <title>The Transcriptional Landscape of the Mammalian Genome.</title>
        <authorList>
            <consortium name="The FANTOM Consortium"/>
            <consortium name="Riken Genome Exploration Research Group and Genome Science Group (Genome Network Project Core Group)"/>
        </authorList>
    </citation>
    <scope>NUCLEOTIDE SEQUENCE</scope>
    <source>
        <strain evidence="2">C57BL/6J</strain>
        <tissue evidence="2">Cerebellum</tissue>
    </source>
</reference>
<evidence type="ECO:0000256" key="1">
    <source>
        <dbReference type="SAM" id="MobiDB-lite"/>
    </source>
</evidence>
<protein>
    <submittedName>
        <fullName evidence="2">Uncharacterized protein</fullName>
    </submittedName>
</protein>
<reference evidence="2" key="1">
    <citation type="journal article" date="1999" name="Methods Enzymol.">
        <title>High-efficiency full-length cDNA cloning.</title>
        <authorList>
            <person name="Carninci P."/>
            <person name="Hayashizaki Y."/>
        </authorList>
    </citation>
    <scope>NUCLEOTIDE SEQUENCE</scope>
    <source>
        <strain evidence="2">C57BL/6J</strain>
        <tissue evidence="2">Cerebellum</tissue>
    </source>
</reference>
<evidence type="ECO:0000313" key="2">
    <source>
        <dbReference type="EMBL" id="BAC38570.1"/>
    </source>
</evidence>
<dbReference type="EMBL" id="AK082677">
    <property type="protein sequence ID" value="BAC38570.1"/>
    <property type="molecule type" value="mRNA"/>
</dbReference>
<dbReference type="AGR" id="MGI:2444480"/>
<dbReference type="AlphaFoldDB" id="Q8BUT4"/>
<sequence length="117" mass="13568">MSFRPAWAQNNNKTPHTWPVESPPKSVITQLSNYQRHLICSGHDIWKTITLVLRSYKAASVEFSRSHLQERKRHVDLSTVLSVLRNWSLLPPRPQQRLFVLFFNLSGLFSINPTTLS</sequence>
<proteinExistence type="evidence at transcript level"/>
<gene>
    <name evidence="3" type="primary">Dnai7</name>
    <name evidence="3" type="synonym">Casc1</name>
</gene>
<reference evidence="2" key="6">
    <citation type="submission" date="2002-04" db="EMBL/GenBank/DDBJ databases">
        <authorList>
            <person name="Adachi J."/>
            <person name="Aizawa K."/>
            <person name="Akimura T."/>
            <person name="Arakawa T."/>
            <person name="Bono H."/>
            <person name="Carninci P."/>
            <person name="Fukuda S."/>
            <person name="Furuno M."/>
            <person name="Hanagaki T."/>
            <person name="Hara A."/>
            <person name="Hashizume W."/>
            <person name="Hayashida K."/>
            <person name="Hayatsu N."/>
            <person name="Hiramoto K."/>
            <person name="Hiraoka T."/>
            <person name="Hirozane T."/>
            <person name="Hori F."/>
            <person name="Imotani K."/>
            <person name="Ishii Y."/>
            <person name="Itoh M."/>
            <person name="Kagawa I."/>
            <person name="Kasukawa T."/>
            <person name="Katoh H."/>
            <person name="Kawai J."/>
            <person name="Kojima Y."/>
            <person name="Kondo S."/>
            <person name="Konno H."/>
            <person name="Kouda M."/>
            <person name="Koya S."/>
            <person name="Kurihara C."/>
            <person name="Matsuyama T."/>
            <person name="Miyazaki A."/>
            <person name="Murata M."/>
            <person name="Nakamura M."/>
            <person name="Nishi K."/>
            <person name="Nomura K."/>
            <person name="Numazaki R."/>
            <person name="Ohno M."/>
            <person name="Ohsato N."/>
            <person name="Okazaki Y."/>
            <person name="Saito R."/>
            <person name="Saitoh H."/>
            <person name="Sakai C."/>
            <person name="Sakai K."/>
            <person name="Sakazume N."/>
            <person name="Sano H."/>
            <person name="Sasaki D."/>
            <person name="Shibata K."/>
            <person name="Shinagawa A."/>
            <person name="Shiraki T."/>
            <person name="Sogabe Y."/>
            <person name="Tagami M."/>
            <person name="Tagawa A."/>
            <person name="Takahashi F."/>
            <person name="Takaku-Akahira S."/>
            <person name="Takeda Y."/>
            <person name="Tanaka T."/>
            <person name="Tomaru A."/>
            <person name="Toya T."/>
            <person name="Yasunishi A."/>
            <person name="Muramatsu M."/>
            <person name="Hayashizaki Y."/>
        </authorList>
    </citation>
    <scope>NUCLEOTIDE SEQUENCE</scope>
    <source>
        <strain evidence="2">C57BL/6J</strain>
        <tissue evidence="2">Cerebellum</tissue>
    </source>
</reference>
<dbReference type="MGI" id="MGI:2444480">
    <property type="gene designation" value="Dnai7"/>
</dbReference>
<reference evidence="2" key="8">
    <citation type="journal article" date="2005" name="Science">
        <title>Antisense Transcription in the Mammalian Transcriptome.</title>
        <authorList>
            <consortium name="RIKEN Genome Exploration Research Group and Genome Science Group (Genome Network Project Core Group) and the FANTOM Consortium"/>
        </authorList>
    </citation>
    <scope>NUCLEOTIDE SEQUENCE</scope>
    <source>
        <strain evidence="2">C57BL/6J</strain>
        <tissue evidence="2">Cerebellum</tissue>
    </source>
</reference>
<evidence type="ECO:0000313" key="3">
    <source>
        <dbReference type="MGI" id="MGI:2444480"/>
    </source>
</evidence>
<organism evidence="2">
    <name type="scientific">Mus musculus</name>
    <name type="common">Mouse</name>
    <dbReference type="NCBI Taxonomy" id="10090"/>
    <lineage>
        <taxon>Eukaryota</taxon>
        <taxon>Metazoa</taxon>
        <taxon>Chordata</taxon>
        <taxon>Craniata</taxon>
        <taxon>Vertebrata</taxon>
        <taxon>Euteleostomi</taxon>
        <taxon>Mammalia</taxon>
        <taxon>Eutheria</taxon>
        <taxon>Euarchontoglires</taxon>
        <taxon>Glires</taxon>
        <taxon>Rodentia</taxon>
        <taxon>Myomorpha</taxon>
        <taxon>Muroidea</taxon>
        <taxon>Muridae</taxon>
        <taxon>Murinae</taxon>
        <taxon>Mus</taxon>
        <taxon>Mus</taxon>
    </lineage>
</organism>
<feature type="region of interest" description="Disordered" evidence="1">
    <location>
        <begin position="1"/>
        <end position="22"/>
    </location>
</feature>
<reference evidence="2" key="3">
    <citation type="journal article" date="2000" name="Genome Res.">
        <title>RIKEN integrated sequence analysis (RISA) system--384-format sequencing pipeline with 384 multicapillary sequencer.</title>
        <authorList>
            <person name="Shibata K."/>
            <person name="Itoh M."/>
            <person name="Aizawa K."/>
            <person name="Nagaoka S."/>
            <person name="Sasaki N."/>
            <person name="Carninci P."/>
            <person name="Konno H."/>
            <person name="Akiyama J."/>
            <person name="Nishi K."/>
            <person name="Kitsunai T."/>
            <person name="Tashiro H."/>
            <person name="Itoh M."/>
            <person name="Sumi N."/>
            <person name="Ishii Y."/>
            <person name="Nakamura S."/>
            <person name="Hazama M."/>
            <person name="Nishine T."/>
            <person name="Harada A."/>
            <person name="Yamamoto R."/>
            <person name="Matsumoto H."/>
            <person name="Sakaguchi S."/>
            <person name="Ikegami T."/>
            <person name="Kashiwagi K."/>
            <person name="Fujiwake S."/>
            <person name="Inoue K."/>
            <person name="Togawa Y."/>
            <person name="Izawa M."/>
            <person name="Ohara E."/>
            <person name="Watahiki M."/>
            <person name="Yoneda Y."/>
            <person name="Ishikawa T."/>
            <person name="Ozawa K."/>
            <person name="Tanaka T."/>
            <person name="Matsuura S."/>
            <person name="Kawai J."/>
            <person name="Okazaki Y."/>
            <person name="Muramatsu M."/>
            <person name="Inoue Y."/>
            <person name="Kira A."/>
            <person name="Hayashizaki Y."/>
        </authorList>
    </citation>
    <scope>NUCLEOTIDE SEQUENCE</scope>
    <source>
        <strain evidence="2">C57BL/6J</strain>
        <tissue evidence="2">Cerebellum</tissue>
    </source>
</reference>
<reference evidence="2" key="5">
    <citation type="journal article" date="2002" name="Nature">
        <title>Analysis of the mouse transcriptome based on functional annotation of 60,770 full-length cDNAs.</title>
        <authorList>
            <consortium name="The FANTOM Consortium and the RIKEN Genome Exploration Research Group Phase I and II Team"/>
        </authorList>
    </citation>
    <scope>NUCLEOTIDE SEQUENCE</scope>
    <source>
        <strain evidence="2">C57BL/6J</strain>
        <tissue evidence="2">Cerebellum</tissue>
    </source>
</reference>
<reference evidence="2" key="2">
    <citation type="journal article" date="2000" name="Genome Res.">
        <title>Normalization and subtraction of cap-trapper-selected cDNAs to prepare full-length cDNA libraries for rapid discovery of new genes.</title>
        <authorList>
            <person name="Carninci P."/>
            <person name="Shibata Y."/>
            <person name="Hayatsu N."/>
            <person name="Sugahara Y."/>
            <person name="Shibata K."/>
            <person name="Itoh M."/>
            <person name="Konno H."/>
            <person name="Okazaki Y."/>
            <person name="Muramatsu M."/>
            <person name="Hayashizaki Y."/>
        </authorList>
    </citation>
    <scope>NUCLEOTIDE SEQUENCE</scope>
    <source>
        <strain evidence="2">C57BL/6J</strain>
        <tissue evidence="2">Cerebellum</tissue>
    </source>
</reference>